<dbReference type="Proteomes" id="UP000076532">
    <property type="component" value="Unassembled WGS sequence"/>
</dbReference>
<evidence type="ECO:0000256" key="1">
    <source>
        <dbReference type="SAM" id="MobiDB-lite"/>
    </source>
</evidence>
<gene>
    <name evidence="2" type="ORF">FIBSPDRAFT_968155</name>
</gene>
<dbReference type="AlphaFoldDB" id="A0A167UXH9"/>
<name>A0A167UXH9_9AGAM</name>
<proteinExistence type="predicted"/>
<keyword evidence="3" id="KW-1185">Reference proteome</keyword>
<feature type="compositionally biased region" description="Basic and acidic residues" evidence="1">
    <location>
        <begin position="46"/>
        <end position="58"/>
    </location>
</feature>
<feature type="compositionally biased region" description="Basic residues" evidence="1">
    <location>
        <begin position="22"/>
        <end position="31"/>
    </location>
</feature>
<reference evidence="2 3" key="1">
    <citation type="journal article" date="2016" name="Mol. Biol. Evol.">
        <title>Comparative Genomics of Early-Diverging Mushroom-Forming Fungi Provides Insights into the Origins of Lignocellulose Decay Capabilities.</title>
        <authorList>
            <person name="Nagy L.G."/>
            <person name="Riley R."/>
            <person name="Tritt A."/>
            <person name="Adam C."/>
            <person name="Daum C."/>
            <person name="Floudas D."/>
            <person name="Sun H."/>
            <person name="Yadav J.S."/>
            <person name="Pangilinan J."/>
            <person name="Larsson K.H."/>
            <person name="Matsuura K."/>
            <person name="Barry K."/>
            <person name="Labutti K."/>
            <person name="Kuo R."/>
            <person name="Ohm R.A."/>
            <person name="Bhattacharya S.S."/>
            <person name="Shirouzu T."/>
            <person name="Yoshinaga Y."/>
            <person name="Martin F.M."/>
            <person name="Grigoriev I.V."/>
            <person name="Hibbett D.S."/>
        </authorList>
    </citation>
    <scope>NUCLEOTIDE SEQUENCE [LARGE SCALE GENOMIC DNA]</scope>
    <source>
        <strain evidence="2 3">CBS 109695</strain>
    </source>
</reference>
<evidence type="ECO:0000313" key="3">
    <source>
        <dbReference type="Proteomes" id="UP000076532"/>
    </source>
</evidence>
<evidence type="ECO:0000313" key="2">
    <source>
        <dbReference type="EMBL" id="KZP04413.1"/>
    </source>
</evidence>
<protein>
    <submittedName>
        <fullName evidence="2">Uncharacterized protein</fullName>
    </submittedName>
</protein>
<accession>A0A167UXH9</accession>
<organism evidence="2 3">
    <name type="scientific">Athelia psychrophila</name>
    <dbReference type="NCBI Taxonomy" id="1759441"/>
    <lineage>
        <taxon>Eukaryota</taxon>
        <taxon>Fungi</taxon>
        <taxon>Dikarya</taxon>
        <taxon>Basidiomycota</taxon>
        <taxon>Agaricomycotina</taxon>
        <taxon>Agaricomycetes</taxon>
        <taxon>Agaricomycetidae</taxon>
        <taxon>Atheliales</taxon>
        <taxon>Atheliaceae</taxon>
        <taxon>Athelia</taxon>
    </lineage>
</organism>
<feature type="region of interest" description="Disordered" evidence="1">
    <location>
        <begin position="1"/>
        <end position="58"/>
    </location>
</feature>
<dbReference type="EMBL" id="KV417924">
    <property type="protein sequence ID" value="KZP04413.1"/>
    <property type="molecule type" value="Genomic_DNA"/>
</dbReference>
<sequence>MGYMHTPAPTSYPRIQNAPQHGRVRRACAYRRIRDESAHPPRPTRGRADPSHTCRPPERAHELPHACILDGAEAMPDGSRACPTLAHTPPWHIPDPCASPAFCILDLHAHPPRDGYMHLGPKHVSRYRARTLRAAFAPPLLAIC</sequence>